<evidence type="ECO:0000313" key="1">
    <source>
        <dbReference type="EMBL" id="KKO08598.1"/>
    </source>
</evidence>
<sequence length="394" mass="43654">MTASERQERLDRLSAGIVELRGLAPKISAATEEIESFCGSAARLGLRLLDGLGMPVSLRRHELVSIPETITLLKHVDGLTQSGVTPADMSDIRGLVASRAAALDAALNAIQEIDMIRIEPGVDLGLTEARIDPQRAVAAFLSRMGHSLPAEIQPELNEDIGGALFSDYISADLPQEEREESAARIKANPVLKRYTHDELIIVAKLRHIILKLDQYGFGIPARRRPMFSRARRNILWSVPRVGMIMVTHLPSWHRNDDIGKLLLDLRRYEQHMNDMAMVPEDDDWFTRNDPLAKALRQDAWSIHQRGTGIVQSIGQGPSAYRFDEAFFDLMPGKHANFTQRFVEASAPLINAMAACGIGGRGERDRAMMPEEIAEAARAESGKETLLGALKDLFL</sequence>
<proteinExistence type="predicted"/>
<reference evidence="1" key="1">
    <citation type="journal article" date="2015" name="Nature">
        <title>Complex archaea that bridge the gap between prokaryotes and eukaryotes.</title>
        <authorList>
            <person name="Spang A."/>
            <person name="Saw J.H."/>
            <person name="Jorgensen S.L."/>
            <person name="Zaremba-Niedzwiedzka K."/>
            <person name="Martijn J."/>
            <person name="Lind A.E."/>
            <person name="van Eijk R."/>
            <person name="Schleper C."/>
            <person name="Guy L."/>
            <person name="Ettema T.J."/>
        </authorList>
    </citation>
    <scope>NUCLEOTIDE SEQUENCE</scope>
</reference>
<protein>
    <submittedName>
        <fullName evidence="1">Uncharacterized protein</fullName>
    </submittedName>
</protein>
<dbReference type="EMBL" id="LAZR01000009">
    <property type="protein sequence ID" value="KKO08598.1"/>
    <property type="molecule type" value="Genomic_DNA"/>
</dbReference>
<dbReference type="AlphaFoldDB" id="A0A0F9W8G6"/>
<name>A0A0F9W8G6_9ZZZZ</name>
<comment type="caution">
    <text evidence="1">The sequence shown here is derived from an EMBL/GenBank/DDBJ whole genome shotgun (WGS) entry which is preliminary data.</text>
</comment>
<gene>
    <name evidence="1" type="ORF">LCGC14_0045380</name>
</gene>
<organism evidence="1">
    <name type="scientific">marine sediment metagenome</name>
    <dbReference type="NCBI Taxonomy" id="412755"/>
    <lineage>
        <taxon>unclassified sequences</taxon>
        <taxon>metagenomes</taxon>
        <taxon>ecological metagenomes</taxon>
    </lineage>
</organism>
<accession>A0A0F9W8G6</accession>